<dbReference type="OrthoDB" id="5917245at2759"/>
<comment type="caution">
    <text evidence="24">The sequence shown here is derived from an EMBL/GenBank/DDBJ whole genome shotgun (WGS) entry which is preliminary data.</text>
</comment>
<dbReference type="InterPro" id="IPR036034">
    <property type="entry name" value="PDZ_sf"/>
</dbReference>
<keyword evidence="9" id="KW-0479">Metal-binding</keyword>
<dbReference type="SUPFAM" id="SSF103657">
    <property type="entry name" value="BAR/IMD domain-like"/>
    <property type="match status" value="1"/>
</dbReference>
<dbReference type="Pfam" id="PF00595">
    <property type="entry name" value="PDZ"/>
    <property type="match status" value="1"/>
</dbReference>
<dbReference type="InterPro" id="IPR027267">
    <property type="entry name" value="AH/BAR_dom_sf"/>
</dbReference>
<dbReference type="GO" id="GO:0003779">
    <property type="term" value="F:actin binding"/>
    <property type="evidence" value="ECO:0007669"/>
    <property type="project" value="UniProtKB-KW"/>
</dbReference>
<keyword evidence="16" id="KW-0206">Cytoskeleton</keyword>
<keyword evidence="12" id="KW-0770">Synapse</keyword>
<comment type="subcellular location">
    <subcellularLocation>
        <location evidence="2">Cytoplasm</location>
        <location evidence="2">Cytoskeleton</location>
    </subcellularLocation>
    <subcellularLocation>
        <location evidence="3">Cytoplasm</location>
        <location evidence="3">Perinuclear region</location>
    </subcellularLocation>
    <subcellularLocation>
        <location evidence="4">Membrane</location>
        <topology evidence="4">Lipid-anchor</topology>
    </subcellularLocation>
    <subcellularLocation>
        <location evidence="1">Membrane</location>
        <topology evidence="1">Peripheral membrane protein</topology>
    </subcellularLocation>
    <subcellularLocation>
        <location evidence="22">Postsynaptic density</location>
    </subcellularLocation>
    <subcellularLocation>
        <location evidence="21">Synapse</location>
        <location evidence="21">Synaptosome</location>
    </subcellularLocation>
</comment>
<dbReference type="GO" id="GO:0019904">
    <property type="term" value="F:protein domain specific binding"/>
    <property type="evidence" value="ECO:0007669"/>
    <property type="project" value="InterPro"/>
</dbReference>
<keyword evidence="17" id="KW-0449">Lipoprotein</keyword>
<evidence type="ECO:0000256" key="9">
    <source>
        <dbReference type="ARBA" id="ARBA00022723"/>
    </source>
</evidence>
<sequence length="370" mass="41611">MDFEFEIDPRGLKGKPGTVTLSKDKQNLIGISIGGGAPLCPVLYVVQVFDNTPAAKDGTLQAGDEIVGVNGKSLRGKTKVDVAKAIQAVKTDVTISYVKLHADPKLGKTLDIVLKKMKHRVVEHMSSGTADALGLSRAILCNDGLIKKLEELQQNALLYKGLFDHTKRYLQSFYQLAQTHKELGDIFSSIGVRELQPNANEAFSIFSTAHRSFEKIGMDFLKKVKPMLSDLNTYLSKAIPDTQLTIKRYADAKFEYLSYCLKVKELDDEEYAYAALHEALYRVETGNYDYRLVLRCRQLAREKFARLRSDVLVKLELLDNKHVQDIVFQLQRLVQAMSKYHQECYSELKQADVFPIEVDLTKGILGSALQ</sequence>
<dbReference type="InterPro" id="IPR037959">
    <property type="entry name" value="PICK1_BAR"/>
</dbReference>
<gene>
    <name evidence="24" type="ORF">PACLA_8A021744</name>
</gene>
<evidence type="ECO:0000256" key="7">
    <source>
        <dbReference type="ARBA" id="ARBA00022553"/>
    </source>
</evidence>
<evidence type="ECO:0000256" key="23">
    <source>
        <dbReference type="ARBA" id="ARBA00093501"/>
    </source>
</evidence>
<dbReference type="PANTHER" id="PTHR12141">
    <property type="entry name" value="ARFAPTIN-RELATED"/>
    <property type="match status" value="1"/>
</dbReference>
<dbReference type="GO" id="GO:0005886">
    <property type="term" value="C:plasma membrane"/>
    <property type="evidence" value="ECO:0007669"/>
    <property type="project" value="GOC"/>
</dbReference>
<dbReference type="PANTHER" id="PTHR12141:SF1">
    <property type="entry name" value="PRKCA-BINDING PROTEIN"/>
    <property type="match status" value="1"/>
</dbReference>
<organism evidence="24 25">
    <name type="scientific">Paramuricea clavata</name>
    <name type="common">Red gorgonian</name>
    <name type="synonym">Violescent sea-whip</name>
    <dbReference type="NCBI Taxonomy" id="317549"/>
    <lineage>
        <taxon>Eukaryota</taxon>
        <taxon>Metazoa</taxon>
        <taxon>Cnidaria</taxon>
        <taxon>Anthozoa</taxon>
        <taxon>Octocorallia</taxon>
        <taxon>Malacalcyonacea</taxon>
        <taxon>Plexauridae</taxon>
        <taxon>Paramuricea</taxon>
    </lineage>
</organism>
<dbReference type="GO" id="GO:0005080">
    <property type="term" value="F:protein kinase C binding"/>
    <property type="evidence" value="ECO:0007669"/>
    <property type="project" value="TreeGrafter"/>
</dbReference>
<dbReference type="GO" id="GO:0002092">
    <property type="term" value="P:positive regulation of receptor internalization"/>
    <property type="evidence" value="ECO:0007669"/>
    <property type="project" value="TreeGrafter"/>
</dbReference>
<evidence type="ECO:0000256" key="13">
    <source>
        <dbReference type="ARBA" id="ARBA00023136"/>
    </source>
</evidence>
<dbReference type="Pfam" id="PF06456">
    <property type="entry name" value="Arfaptin"/>
    <property type="match status" value="1"/>
</dbReference>
<keyword evidence="25" id="KW-1185">Reference proteome</keyword>
<dbReference type="GO" id="GO:0006886">
    <property type="term" value="P:intracellular protein transport"/>
    <property type="evidence" value="ECO:0007669"/>
    <property type="project" value="TreeGrafter"/>
</dbReference>
<evidence type="ECO:0000256" key="6">
    <source>
        <dbReference type="ARBA" id="ARBA00022490"/>
    </source>
</evidence>
<evidence type="ECO:0000256" key="11">
    <source>
        <dbReference type="ARBA" id="ARBA00022837"/>
    </source>
</evidence>
<dbReference type="PROSITE" id="PS50106">
    <property type="entry name" value="PDZ"/>
    <property type="match status" value="1"/>
</dbReference>
<dbReference type="Gene3D" id="2.30.42.10">
    <property type="match status" value="1"/>
</dbReference>
<accession>A0A6S7FSC0</accession>
<dbReference type="FunFam" id="1.20.1270.60:FF:000023">
    <property type="entry name" value="Interacting with PRKCA"/>
    <property type="match status" value="1"/>
</dbReference>
<evidence type="ECO:0000256" key="12">
    <source>
        <dbReference type="ARBA" id="ARBA00023018"/>
    </source>
</evidence>
<evidence type="ECO:0000256" key="5">
    <source>
        <dbReference type="ARBA" id="ARBA00017975"/>
    </source>
</evidence>
<dbReference type="GO" id="GO:0046872">
    <property type="term" value="F:metal ion binding"/>
    <property type="evidence" value="ECO:0007669"/>
    <property type="project" value="UniProtKB-KW"/>
</dbReference>
<evidence type="ECO:0000256" key="19">
    <source>
        <dbReference type="ARBA" id="ARBA00032804"/>
    </source>
</evidence>
<evidence type="ECO:0000256" key="10">
    <source>
        <dbReference type="ARBA" id="ARBA00022833"/>
    </source>
</evidence>
<dbReference type="InterPro" id="IPR030798">
    <property type="entry name" value="Arfaptin_fam"/>
</dbReference>
<reference evidence="24" key="1">
    <citation type="submission" date="2020-04" db="EMBL/GenBank/DDBJ databases">
        <authorList>
            <person name="Alioto T."/>
            <person name="Alioto T."/>
            <person name="Gomez Garrido J."/>
        </authorList>
    </citation>
    <scope>NUCLEOTIDE SEQUENCE</scope>
    <source>
        <strain evidence="24">A484AB</strain>
    </source>
</reference>
<evidence type="ECO:0000256" key="16">
    <source>
        <dbReference type="ARBA" id="ARBA00023212"/>
    </source>
</evidence>
<evidence type="ECO:0000256" key="15">
    <source>
        <dbReference type="ARBA" id="ARBA00023203"/>
    </source>
</evidence>
<keyword evidence="10" id="KW-0862">Zinc</keyword>
<evidence type="ECO:0000256" key="20">
    <source>
        <dbReference type="ARBA" id="ARBA00033721"/>
    </source>
</evidence>
<comment type="function">
    <text evidence="20">Probable adapter protein that bind to and organize the subcellular localization of a variety of membrane proteins containing some PDZ recognition sequence. Involved in the clustering of various receptors, possibly by acting at the receptor internalization level. Plays a role in synaptic plasticity by regulating the trafficking and internalization of AMPA receptors. May be regulated upon PRKCA activation. May regulate ASIC1/ASIC3 channel. Regulates actin polymerization by inhibiting the actin-nucleating activity of the Arp2/3 complex; the function is competitive with nucleation promoting factors and is linked to neuronal morphology regulation and AMPA receptor (AMPAR) endocytosis. Via interaction with the Arp2/3 complex involved in regulation of synaptic plasicity of excitatory synapses and required for spine shrinkage during long-term depression (LTD). Involved in regulation of astrocyte morphology, antagonistic to Arp2/3 complex activator WASL/N-WASP function.</text>
</comment>
<protein>
    <recommendedName>
        <fullName evidence="5">PRKCA-binding protein</fullName>
    </recommendedName>
    <alternativeName>
        <fullName evidence="19">Protein interacting with C kinase 1</fullName>
    </alternativeName>
    <alternativeName>
        <fullName evidence="18">Protein kinase C-alpha-binding protein</fullName>
    </alternativeName>
</protein>
<evidence type="ECO:0000313" key="25">
    <source>
        <dbReference type="Proteomes" id="UP001152795"/>
    </source>
</evidence>
<evidence type="ECO:0000256" key="18">
    <source>
        <dbReference type="ARBA" id="ARBA00031097"/>
    </source>
</evidence>
<keyword evidence="13" id="KW-0472">Membrane</keyword>
<evidence type="ECO:0000256" key="14">
    <source>
        <dbReference type="ARBA" id="ARBA00023139"/>
    </source>
</evidence>
<evidence type="ECO:0000313" key="24">
    <source>
        <dbReference type="EMBL" id="CAB3982535.1"/>
    </source>
</evidence>
<dbReference type="GO" id="GO:0048471">
    <property type="term" value="C:perinuclear region of cytoplasm"/>
    <property type="evidence" value="ECO:0007669"/>
    <property type="project" value="UniProtKB-SubCell"/>
</dbReference>
<dbReference type="Proteomes" id="UP001152795">
    <property type="component" value="Unassembled WGS sequence"/>
</dbReference>
<keyword evidence="11" id="KW-0106">Calcium</keyword>
<dbReference type="GO" id="GO:0005543">
    <property type="term" value="F:phospholipid binding"/>
    <property type="evidence" value="ECO:0007669"/>
    <property type="project" value="TreeGrafter"/>
</dbReference>
<dbReference type="Gene3D" id="1.20.1270.60">
    <property type="entry name" value="Arfaptin homology (AH) domain/BAR domain"/>
    <property type="match status" value="1"/>
</dbReference>
<dbReference type="GO" id="GO:0005856">
    <property type="term" value="C:cytoskeleton"/>
    <property type="evidence" value="ECO:0007669"/>
    <property type="project" value="UniProtKB-SubCell"/>
</dbReference>
<keyword evidence="6" id="KW-0963">Cytoplasm</keyword>
<keyword evidence="15" id="KW-0009">Actin-binding</keyword>
<dbReference type="GO" id="GO:0043005">
    <property type="term" value="C:neuron projection"/>
    <property type="evidence" value="ECO:0007669"/>
    <property type="project" value="UniProtKB-KW"/>
</dbReference>
<comment type="subunit">
    <text evidence="23">Monomer and homodimer. Interacts with CXADR. Interacts presynaptically with the glutamate receptors GRIA2, GRIA3, GRIK3, isoform 3 of GRIA4, isoform A of GRM4, GRM7 and GRM8; with NAPA and NAPB; and with BTG2. The interaction with NAPA and NAPB disrupts the interaction with GRIA2, conducting to the internalization of GRIA2. Interacts with PRKCA; with the amine transporters SLC6A2 and SLC6A3; with the channels ASIC1 and ASIC2; with the GTP-binding proteins ARF1 and ARF3; with the ephrin receptor tyrosine kinases EPHA7, EPHB1 and EPHB2; with ERBB2 and through its PDZ domain with the C-terminal tail of PRLHR. Interacts with UNC5A. Interacts (via AH domain) with NCS1/FREQ; in a calcium-dependent manner. Interacts with F-actin and associates with the ARP2/3 complex. Interacts (via PDZ domain) with ARF1 (activated); the interaction blocks Arp2/3 complex inhibition. Interacts with SORCS3.</text>
</comment>
<keyword evidence="7" id="KW-0597">Phosphoprotein</keyword>
<keyword evidence="14" id="KW-0564">Palmitate</keyword>
<dbReference type="EMBL" id="CACRXK020000513">
    <property type="protein sequence ID" value="CAB3982535.1"/>
    <property type="molecule type" value="Genomic_DNA"/>
</dbReference>
<evidence type="ECO:0000256" key="22">
    <source>
        <dbReference type="ARBA" id="ARBA00034105"/>
    </source>
</evidence>
<dbReference type="GO" id="GO:0034315">
    <property type="term" value="P:regulation of Arp2/3 complex-mediated actin nucleation"/>
    <property type="evidence" value="ECO:0007669"/>
    <property type="project" value="TreeGrafter"/>
</dbReference>
<dbReference type="CDD" id="cd07659">
    <property type="entry name" value="BAR_PICK1"/>
    <property type="match status" value="1"/>
</dbReference>
<evidence type="ECO:0000256" key="2">
    <source>
        <dbReference type="ARBA" id="ARBA00004245"/>
    </source>
</evidence>
<dbReference type="InterPro" id="IPR001478">
    <property type="entry name" value="PDZ"/>
</dbReference>
<evidence type="ECO:0000256" key="17">
    <source>
        <dbReference type="ARBA" id="ARBA00023288"/>
    </source>
</evidence>
<evidence type="ECO:0000256" key="8">
    <source>
        <dbReference type="ARBA" id="ARBA00022599"/>
    </source>
</evidence>
<dbReference type="FunFam" id="2.30.42.10:FF:000073">
    <property type="entry name" value="Interacting with PRKCA"/>
    <property type="match status" value="1"/>
</dbReference>
<dbReference type="GO" id="GO:0043113">
    <property type="term" value="P:receptor clustering"/>
    <property type="evidence" value="ECO:0007669"/>
    <property type="project" value="TreeGrafter"/>
</dbReference>
<evidence type="ECO:0000256" key="3">
    <source>
        <dbReference type="ARBA" id="ARBA00004556"/>
    </source>
</evidence>
<dbReference type="SMART" id="SM00228">
    <property type="entry name" value="PDZ"/>
    <property type="match status" value="1"/>
</dbReference>
<dbReference type="AlphaFoldDB" id="A0A6S7FSC0"/>
<dbReference type="GO" id="GO:0032588">
    <property type="term" value="C:trans-Golgi network membrane"/>
    <property type="evidence" value="ECO:0007669"/>
    <property type="project" value="TreeGrafter"/>
</dbReference>
<dbReference type="GO" id="GO:0014069">
    <property type="term" value="C:postsynaptic density"/>
    <property type="evidence" value="ECO:0007669"/>
    <property type="project" value="UniProtKB-SubCell"/>
</dbReference>
<proteinExistence type="predicted"/>
<evidence type="ECO:0000256" key="1">
    <source>
        <dbReference type="ARBA" id="ARBA00004170"/>
    </source>
</evidence>
<dbReference type="SUPFAM" id="SSF50156">
    <property type="entry name" value="PDZ domain-like"/>
    <property type="match status" value="1"/>
</dbReference>
<dbReference type="PROSITE" id="PS50870">
    <property type="entry name" value="AH"/>
    <property type="match status" value="1"/>
</dbReference>
<dbReference type="InterPro" id="IPR010504">
    <property type="entry name" value="AH_dom"/>
</dbReference>
<name>A0A6S7FSC0_PARCT</name>
<keyword evidence="8" id="KW-0771">Synaptosome</keyword>
<evidence type="ECO:0000256" key="4">
    <source>
        <dbReference type="ARBA" id="ARBA00004635"/>
    </source>
</evidence>
<dbReference type="CDD" id="cd06722">
    <property type="entry name" value="PDZ_PICK1-like"/>
    <property type="match status" value="1"/>
</dbReference>
<dbReference type="SMART" id="SM01015">
    <property type="entry name" value="Arfaptin"/>
    <property type="match status" value="1"/>
</dbReference>
<evidence type="ECO:0000256" key="21">
    <source>
        <dbReference type="ARBA" id="ARBA00034102"/>
    </source>
</evidence>